<evidence type="ECO:0000256" key="1">
    <source>
        <dbReference type="ARBA" id="ARBA00009995"/>
    </source>
</evidence>
<keyword evidence="3" id="KW-1185">Reference proteome</keyword>
<dbReference type="InterPro" id="IPR050481">
    <property type="entry name" value="UDP-glycosyltransf_plant"/>
</dbReference>
<dbReference type="SUPFAM" id="SSF53756">
    <property type="entry name" value="UDP-Glycosyltransferase/glycogen phosphorylase"/>
    <property type="match status" value="1"/>
</dbReference>
<organism evidence="2 3">
    <name type="scientific">Coptis chinensis</name>
    <dbReference type="NCBI Taxonomy" id="261450"/>
    <lineage>
        <taxon>Eukaryota</taxon>
        <taxon>Viridiplantae</taxon>
        <taxon>Streptophyta</taxon>
        <taxon>Embryophyta</taxon>
        <taxon>Tracheophyta</taxon>
        <taxon>Spermatophyta</taxon>
        <taxon>Magnoliopsida</taxon>
        <taxon>Ranunculales</taxon>
        <taxon>Ranunculaceae</taxon>
        <taxon>Coptidoideae</taxon>
        <taxon>Coptis</taxon>
    </lineage>
</organism>
<name>A0A835LY06_9MAGN</name>
<reference evidence="2 3" key="1">
    <citation type="submission" date="2020-10" db="EMBL/GenBank/DDBJ databases">
        <title>The Coptis chinensis genome and diversification of protoberbering-type alkaloids.</title>
        <authorList>
            <person name="Wang B."/>
            <person name="Shu S."/>
            <person name="Song C."/>
            <person name="Liu Y."/>
        </authorList>
    </citation>
    <scope>NUCLEOTIDE SEQUENCE [LARGE SCALE GENOMIC DNA]</scope>
    <source>
        <strain evidence="2">HL-2020</strain>
        <tissue evidence="2">Leaf</tissue>
    </source>
</reference>
<gene>
    <name evidence="2" type="ORF">IFM89_033917</name>
</gene>
<protein>
    <submittedName>
        <fullName evidence="2">Uncharacterized protein</fullName>
    </submittedName>
</protein>
<dbReference type="PANTHER" id="PTHR48049:SF91">
    <property type="entry name" value="UDP-GLYCOSYLTRANSFERASE 79B7-RELATED"/>
    <property type="match status" value="1"/>
</dbReference>
<evidence type="ECO:0000313" key="2">
    <source>
        <dbReference type="EMBL" id="KAF9607329.1"/>
    </source>
</evidence>
<dbReference type="PANTHER" id="PTHR48049">
    <property type="entry name" value="GLYCOSYLTRANSFERASE"/>
    <property type="match status" value="1"/>
</dbReference>
<dbReference type="OrthoDB" id="5835829at2759"/>
<comment type="similarity">
    <text evidence="1">Belongs to the UDP-glycosyltransferase family.</text>
</comment>
<dbReference type="GO" id="GO:0035251">
    <property type="term" value="F:UDP-glucosyltransferase activity"/>
    <property type="evidence" value="ECO:0007669"/>
    <property type="project" value="InterPro"/>
</dbReference>
<dbReference type="Proteomes" id="UP000631114">
    <property type="component" value="Unassembled WGS sequence"/>
</dbReference>
<sequence>MVTTPTFHIAMFPWFAMGHITQYLHFSNKFAERVDGLAVGVETMSDVPLHKGSLFAQAFDLTQDQVKVVLQHLKPNFIFFDLAYWVPTLACPLGIKPMYFPTVSVATLTMLVSSMNLKYNIGTTRFSK</sequence>
<comment type="caution">
    <text evidence="2">The sequence shown here is derived from an EMBL/GenBank/DDBJ whole genome shotgun (WGS) entry which is preliminary data.</text>
</comment>
<dbReference type="EMBL" id="JADFTS010000005">
    <property type="protein sequence ID" value="KAF9607329.1"/>
    <property type="molecule type" value="Genomic_DNA"/>
</dbReference>
<accession>A0A835LY06</accession>
<dbReference type="Gene3D" id="3.40.50.2000">
    <property type="entry name" value="Glycogen Phosphorylase B"/>
    <property type="match status" value="1"/>
</dbReference>
<dbReference type="AlphaFoldDB" id="A0A835LY06"/>
<proteinExistence type="inferred from homology"/>
<evidence type="ECO:0000313" key="3">
    <source>
        <dbReference type="Proteomes" id="UP000631114"/>
    </source>
</evidence>